<feature type="chain" id="PRO_5007835212" evidence="1">
    <location>
        <begin position="21"/>
        <end position="83"/>
    </location>
</feature>
<dbReference type="Proteomes" id="UP000076863">
    <property type="component" value="Unassembled WGS sequence"/>
</dbReference>
<keyword evidence="1" id="KW-0732">Signal</keyword>
<dbReference type="EMBL" id="AZHA01000002">
    <property type="protein sequence ID" value="OAA50995.1"/>
    <property type="molecule type" value="Genomic_DNA"/>
</dbReference>
<sequence>MQIIKSIIAVTTLVAPVVMAVNIGDGCNRNIEKDYTACDNGRTNIIYCDPGSSKWTWAYTCNGGCCRNNPPSSGGGSYASCGC</sequence>
<evidence type="ECO:0000256" key="1">
    <source>
        <dbReference type="SAM" id="SignalP"/>
    </source>
</evidence>
<gene>
    <name evidence="2" type="ORF">BBO_00942</name>
</gene>
<comment type="caution">
    <text evidence="2">The sequence shown here is derived from an EMBL/GenBank/DDBJ whole genome shotgun (WGS) entry which is preliminary data.</text>
</comment>
<evidence type="ECO:0000313" key="3">
    <source>
        <dbReference type="Proteomes" id="UP000076863"/>
    </source>
</evidence>
<evidence type="ECO:0000313" key="2">
    <source>
        <dbReference type="EMBL" id="OAA50995.1"/>
    </source>
</evidence>
<feature type="signal peptide" evidence="1">
    <location>
        <begin position="1"/>
        <end position="20"/>
    </location>
</feature>
<keyword evidence="3" id="KW-1185">Reference proteome</keyword>
<name>A0A162I161_9HYPO</name>
<accession>A0A162I161</accession>
<dbReference type="OrthoDB" id="4860969at2759"/>
<organism evidence="2 3">
    <name type="scientific">Beauveria brongniartii RCEF 3172</name>
    <dbReference type="NCBI Taxonomy" id="1081107"/>
    <lineage>
        <taxon>Eukaryota</taxon>
        <taxon>Fungi</taxon>
        <taxon>Dikarya</taxon>
        <taxon>Ascomycota</taxon>
        <taxon>Pezizomycotina</taxon>
        <taxon>Sordariomycetes</taxon>
        <taxon>Hypocreomycetidae</taxon>
        <taxon>Hypocreales</taxon>
        <taxon>Cordycipitaceae</taxon>
        <taxon>Beauveria</taxon>
        <taxon>Beauveria brongniartii</taxon>
    </lineage>
</organism>
<proteinExistence type="predicted"/>
<dbReference type="AlphaFoldDB" id="A0A162I161"/>
<protein>
    <submittedName>
        <fullName evidence="2">Uncharacterized protein</fullName>
    </submittedName>
</protein>
<reference evidence="2 3" key="1">
    <citation type="journal article" date="2016" name="Genome Biol. Evol.">
        <title>Divergent and convergent evolution of fungal pathogenicity.</title>
        <authorList>
            <person name="Shang Y."/>
            <person name="Xiao G."/>
            <person name="Zheng P."/>
            <person name="Cen K."/>
            <person name="Zhan S."/>
            <person name="Wang C."/>
        </authorList>
    </citation>
    <scope>NUCLEOTIDE SEQUENCE [LARGE SCALE GENOMIC DNA]</scope>
    <source>
        <strain evidence="2 3">RCEF 3172</strain>
    </source>
</reference>